<reference evidence="3 4" key="1">
    <citation type="submission" date="2014-04" db="EMBL/GenBank/DDBJ databases">
        <title>Genome assembly of Hyalangium minutum DSM 14724.</title>
        <authorList>
            <person name="Sharma G."/>
            <person name="Subramanian S."/>
        </authorList>
    </citation>
    <scope>NUCLEOTIDE SEQUENCE [LARGE SCALE GENOMIC DNA]</scope>
    <source>
        <strain evidence="3 4">DSM 14724</strain>
    </source>
</reference>
<dbReference type="PANTHER" id="PTHR16504:SF4">
    <property type="entry name" value="5'(3')-DEOXYRIBONUCLEOTIDASE"/>
    <property type="match status" value="1"/>
</dbReference>
<dbReference type="GO" id="GO:0009223">
    <property type="term" value="P:pyrimidine deoxyribonucleotide catabolic process"/>
    <property type="evidence" value="ECO:0007669"/>
    <property type="project" value="TreeGrafter"/>
</dbReference>
<dbReference type="PANTHER" id="PTHR16504">
    <property type="entry name" value="5'(3')-DEOXYRIBONUCLEOTIDASE"/>
    <property type="match status" value="1"/>
</dbReference>
<evidence type="ECO:0000256" key="2">
    <source>
        <dbReference type="PIRSR" id="PIRSR610708-1"/>
    </source>
</evidence>
<dbReference type="OrthoDB" id="1116236at2"/>
<evidence type="ECO:0000313" key="3">
    <source>
        <dbReference type="EMBL" id="KFE66855.1"/>
    </source>
</evidence>
<dbReference type="Gene3D" id="3.40.50.1000">
    <property type="entry name" value="HAD superfamily/HAD-like"/>
    <property type="match status" value="1"/>
</dbReference>
<comment type="caution">
    <text evidence="3">The sequence shown here is derived from an EMBL/GenBank/DDBJ whole genome shotgun (WGS) entry which is preliminary data.</text>
</comment>
<proteinExistence type="inferred from homology"/>
<dbReference type="SUPFAM" id="SSF56784">
    <property type="entry name" value="HAD-like"/>
    <property type="match status" value="1"/>
</dbReference>
<keyword evidence="4" id="KW-1185">Reference proteome</keyword>
<name>A0A085WGP2_9BACT</name>
<evidence type="ECO:0000256" key="1">
    <source>
        <dbReference type="ARBA" id="ARBA00009589"/>
    </source>
</evidence>
<dbReference type="EMBL" id="JMCB01000009">
    <property type="protein sequence ID" value="KFE66855.1"/>
    <property type="molecule type" value="Genomic_DNA"/>
</dbReference>
<dbReference type="InterPro" id="IPR036412">
    <property type="entry name" value="HAD-like_sf"/>
</dbReference>
<dbReference type="GO" id="GO:0008253">
    <property type="term" value="F:5'-nucleotidase activity"/>
    <property type="evidence" value="ECO:0007669"/>
    <property type="project" value="InterPro"/>
</dbReference>
<organism evidence="3 4">
    <name type="scientific">Hyalangium minutum</name>
    <dbReference type="NCBI Taxonomy" id="394096"/>
    <lineage>
        <taxon>Bacteria</taxon>
        <taxon>Pseudomonadati</taxon>
        <taxon>Myxococcota</taxon>
        <taxon>Myxococcia</taxon>
        <taxon>Myxococcales</taxon>
        <taxon>Cystobacterineae</taxon>
        <taxon>Archangiaceae</taxon>
        <taxon>Hyalangium</taxon>
    </lineage>
</organism>
<sequence>MKRSELVALVDMDGTLCDYEGAMARDLEKIRNPQEPPLKMREHHSVPWLRERVELIRRQPGWWAGLERLKLGFDVLEELRALEFELHILTKGPAQATSAWTEKLQWCQRHVPDARVTVTMDKGLVYGKVLVDDWPEYIERWLTWRPRGLVIMPAQPWNEDFQHPNVLRYDGRNLDVVKTSLRAVKERALALPPDDVPPLPES</sequence>
<feature type="active site" description="Nucleophile" evidence="2">
    <location>
        <position position="11"/>
    </location>
</feature>
<dbReference type="Pfam" id="PF06941">
    <property type="entry name" value="NT5C"/>
    <property type="match status" value="1"/>
</dbReference>
<comment type="similarity">
    <text evidence="1">Belongs to the 5'(3')-deoxyribonucleotidase family.</text>
</comment>
<dbReference type="STRING" id="394096.DB31_9069"/>
<protein>
    <submittedName>
        <fullName evidence="3">Uncharacterized protein</fullName>
    </submittedName>
</protein>
<evidence type="ECO:0000313" key="4">
    <source>
        <dbReference type="Proteomes" id="UP000028725"/>
    </source>
</evidence>
<dbReference type="AlphaFoldDB" id="A0A085WGP2"/>
<accession>A0A085WGP2</accession>
<dbReference type="InterPro" id="IPR010708">
    <property type="entry name" value="5'(3')-deoxyribonucleotidase"/>
</dbReference>
<dbReference type="RefSeq" id="WP_044191931.1">
    <property type="nucleotide sequence ID" value="NZ_JMCB01000009.1"/>
</dbReference>
<dbReference type="Proteomes" id="UP000028725">
    <property type="component" value="Unassembled WGS sequence"/>
</dbReference>
<dbReference type="InterPro" id="IPR023214">
    <property type="entry name" value="HAD_sf"/>
</dbReference>
<gene>
    <name evidence="3" type="ORF">DB31_9069</name>
</gene>
<feature type="active site" description="Proton donor" evidence="2">
    <location>
        <position position="13"/>
    </location>
</feature>
<dbReference type="Gene3D" id="1.10.40.40">
    <property type="entry name" value="Deoxyribonucleotidase, domain 2"/>
    <property type="match status" value="1"/>
</dbReference>